<dbReference type="PROSITE" id="PS50177">
    <property type="entry name" value="NTF2_DOMAIN"/>
    <property type="match status" value="1"/>
</dbReference>
<dbReference type="RefSeq" id="NP_001037913.1">
    <property type="nucleotide sequence ID" value="NM_001044448.1"/>
</dbReference>
<sequence length="305" mass="34151">MAGLNGREKAGCRQLLGEMEDSDIMSLAETVTNRMIRVFSREEAMDAILTYSKNAAELLNRRKVYRDIIFKYLAAKKIAVSPSSEKNQLIQRALEFWRESATESVSSAPESSSFNGQNSVPSQDKSNDTSHSGSLDCQLLGEHFCRWFYPLLNSQNPILGCEKGYWGPQHFWENTVLKFAYRTTQESTEEYCGAQMASLRLLALTREERLLFNPSIDTGGLKCAISRHGLVVVAVAGTIHRDNQCLGIFEQIFGLIRCPVTASWKIKNVNLKILGQSALGALGSIESAPRPSIQYKTKDLEEYYS</sequence>
<accession>Q28HF7</accession>
<reference evidence="5" key="1">
    <citation type="journal article" date="2002" name="Dev. Dyn.">
        <title>Genetic and genomic tools for Xenopus research: The NIH Xenopus initiative.</title>
        <authorList>
            <person name="Klein S.L."/>
            <person name="Strausberg R.L."/>
            <person name="Wagner L."/>
            <person name="Pontius J."/>
            <person name="Clifton S.W."/>
            <person name="Richardson P."/>
        </authorList>
    </citation>
    <scope>NUCLEOTIDE SEQUENCE</scope>
</reference>
<dbReference type="AlphaFoldDB" id="Q28HF7"/>
<dbReference type="PANTHER" id="PTHR21084">
    <property type="entry name" value="DENSE INCISORS"/>
    <property type="match status" value="1"/>
</dbReference>
<proteinExistence type="evidence at transcript level"/>
<feature type="region of interest" description="Disordered" evidence="1">
    <location>
        <begin position="107"/>
        <end position="131"/>
    </location>
</feature>
<gene>
    <name evidence="6" type="primary">c2h3orf38</name>
    <name evidence="5" type="synonym">c3orf38</name>
    <name evidence="3" type="ORF">TEgg097j12.1-001</name>
</gene>
<feature type="compositionally biased region" description="Polar residues" evidence="1">
    <location>
        <begin position="114"/>
        <end position="131"/>
    </location>
</feature>
<evidence type="ECO:0000259" key="2">
    <source>
        <dbReference type="PROSITE" id="PS50177"/>
    </source>
</evidence>
<dbReference type="InterPro" id="IPR032710">
    <property type="entry name" value="NTF2-like_dom_sf"/>
</dbReference>
<dbReference type="GeneID" id="733522"/>
<reference evidence="3" key="2">
    <citation type="submission" date="2006-10" db="EMBL/GenBank/DDBJ databases">
        <authorList>
            <person name="Amaya E."/>
            <person name="Ashurst J.L."/>
            <person name="Bonfield J.K."/>
            <person name="Croning M.D.R."/>
            <person name="Chen C-K."/>
            <person name="Davies R.M."/>
            <person name="Francis M.D."/>
            <person name="Garrett N."/>
            <person name="Gilchrist M.J."/>
            <person name="Grafham D.V."/>
            <person name="McLaren S.R."/>
            <person name="Papalopulu N."/>
            <person name="Rogers J."/>
            <person name="Smith J.C."/>
            <person name="Taylor R.G."/>
            <person name="Voigt J."/>
            <person name="Zorn A.M."/>
        </authorList>
    </citation>
    <scope>NUCLEOTIDE SEQUENCE</scope>
</reference>
<organism evidence="3">
    <name type="scientific">Xenopus tropicalis</name>
    <name type="common">Western clawed frog</name>
    <name type="synonym">Silurana tropicalis</name>
    <dbReference type="NCBI Taxonomy" id="8364"/>
    <lineage>
        <taxon>Eukaryota</taxon>
        <taxon>Metazoa</taxon>
        <taxon>Chordata</taxon>
        <taxon>Craniata</taxon>
        <taxon>Vertebrata</taxon>
        <taxon>Euteleostomi</taxon>
        <taxon>Amphibia</taxon>
        <taxon>Batrachia</taxon>
        <taxon>Anura</taxon>
        <taxon>Pipoidea</taxon>
        <taxon>Pipidae</taxon>
        <taxon>Xenopodinae</taxon>
        <taxon>Xenopus</taxon>
        <taxon>Silurana</taxon>
    </lineage>
</organism>
<dbReference type="SUPFAM" id="SSF54427">
    <property type="entry name" value="NTF2-like"/>
    <property type="match status" value="1"/>
</dbReference>
<protein>
    <submittedName>
        <fullName evidence="3">Novel protein</fullName>
    </submittedName>
    <submittedName>
        <fullName evidence="5">Uncharacterized protein C3orf38 homolog</fullName>
    </submittedName>
</protein>
<name>Q28HF7_XENTR</name>
<dbReference type="Proteomes" id="UP000008143">
    <property type="component" value="Chromosome 2"/>
</dbReference>
<evidence type="ECO:0000313" key="4">
    <source>
        <dbReference type="Proteomes" id="UP000008143"/>
    </source>
</evidence>
<dbReference type="InterPro" id="IPR026698">
    <property type="entry name" value="UPF_C3orf38"/>
</dbReference>
<dbReference type="InterPro" id="IPR018222">
    <property type="entry name" value="Nuclear_transport_factor_2_euk"/>
</dbReference>
<evidence type="ECO:0000313" key="3">
    <source>
        <dbReference type="EMBL" id="CAJ82269.1"/>
    </source>
</evidence>
<dbReference type="OrthoDB" id="6407068at2759"/>
<evidence type="ECO:0000313" key="5">
    <source>
        <dbReference type="RefSeq" id="NP_001037913.1"/>
    </source>
</evidence>
<dbReference type="PANTHER" id="PTHR21084:SF1">
    <property type="entry name" value="DENSE INCISORS"/>
    <property type="match status" value="1"/>
</dbReference>
<evidence type="ECO:0000256" key="1">
    <source>
        <dbReference type="SAM" id="MobiDB-lite"/>
    </source>
</evidence>
<dbReference type="AGR" id="Xenbase:XB-GENE-963603"/>
<dbReference type="Xenbase" id="XB-GENE-963603">
    <property type="gene designation" value="c2h3orf38"/>
</dbReference>
<evidence type="ECO:0000313" key="6">
    <source>
        <dbReference type="Xenbase" id="XB-GENE-963603"/>
    </source>
</evidence>
<reference evidence="5" key="3">
    <citation type="submission" date="2025-04" db="UniProtKB">
        <authorList>
            <consortium name="RefSeq"/>
        </authorList>
    </citation>
    <scope>IDENTIFICATION</scope>
</reference>
<dbReference type="Pfam" id="PF15008">
    <property type="entry name" value="DUF4518"/>
    <property type="match status" value="1"/>
</dbReference>
<feature type="domain" description="NTF2" evidence="2">
    <location>
        <begin position="140"/>
        <end position="273"/>
    </location>
</feature>
<keyword evidence="4" id="KW-1185">Reference proteome</keyword>
<dbReference type="EMBL" id="CR760904">
    <property type="protein sequence ID" value="CAJ82269.1"/>
    <property type="molecule type" value="mRNA"/>
</dbReference>
<dbReference type="KEGG" id="xtr:733522"/>
<dbReference type="CTD" id="105893401"/>
<dbReference type="OMA" id="AKEYWCE"/>